<feature type="transmembrane region" description="Helical" evidence="13">
    <location>
        <begin position="148"/>
        <end position="168"/>
    </location>
</feature>
<reference evidence="14 15" key="1">
    <citation type="submission" date="2021-04" db="EMBL/GenBank/DDBJ databases">
        <authorList>
            <person name="Pira H."/>
            <person name="Risdian C."/>
            <person name="Wink J."/>
        </authorList>
    </citation>
    <scope>NUCLEOTIDE SEQUENCE [LARGE SCALE GENOMIC DNA]</scope>
    <source>
        <strain evidence="14 15">WHA3</strain>
    </source>
</reference>
<evidence type="ECO:0000256" key="1">
    <source>
        <dbReference type="ARBA" id="ARBA00002442"/>
    </source>
</evidence>
<dbReference type="PANTHER" id="PTHR30070">
    <property type="entry name" value="HEME EXPORTER PROTEIN B"/>
    <property type="match status" value="1"/>
</dbReference>
<evidence type="ECO:0000256" key="3">
    <source>
        <dbReference type="ARBA" id="ARBA00010544"/>
    </source>
</evidence>
<dbReference type="RefSeq" id="WP_218444743.1">
    <property type="nucleotide sequence ID" value="NZ_JAGSPA010000002.1"/>
</dbReference>
<feature type="transmembrane region" description="Helical" evidence="13">
    <location>
        <begin position="16"/>
        <end position="35"/>
    </location>
</feature>
<keyword evidence="9 12" id="KW-0201">Cytochrome c-type biogenesis</keyword>
<evidence type="ECO:0000313" key="15">
    <source>
        <dbReference type="Proteomes" id="UP000722336"/>
    </source>
</evidence>
<organism evidence="14 15">
    <name type="scientific">Pacificimonas pallii</name>
    <dbReference type="NCBI Taxonomy" id="2827236"/>
    <lineage>
        <taxon>Bacteria</taxon>
        <taxon>Pseudomonadati</taxon>
        <taxon>Pseudomonadota</taxon>
        <taxon>Alphaproteobacteria</taxon>
        <taxon>Sphingomonadales</taxon>
        <taxon>Sphingosinicellaceae</taxon>
        <taxon>Pacificimonas</taxon>
    </lineage>
</organism>
<comment type="caution">
    <text evidence="14">The sequence shown here is derived from an EMBL/GenBank/DDBJ whole genome shotgun (WGS) entry which is preliminary data.</text>
</comment>
<dbReference type="Pfam" id="PF03379">
    <property type="entry name" value="CcmB"/>
    <property type="match status" value="1"/>
</dbReference>
<dbReference type="Proteomes" id="UP000722336">
    <property type="component" value="Unassembled WGS sequence"/>
</dbReference>
<comment type="similarity">
    <text evidence="3 12">Belongs to the CcmB/CycW/HelB family.</text>
</comment>
<dbReference type="PIRSF" id="PIRSF002764">
    <property type="entry name" value="CcmB"/>
    <property type="match status" value="1"/>
</dbReference>
<proteinExistence type="inferred from homology"/>
<keyword evidence="11 12" id="KW-0472">Membrane</keyword>
<evidence type="ECO:0000256" key="12">
    <source>
        <dbReference type="PIRNR" id="PIRNR002764"/>
    </source>
</evidence>
<evidence type="ECO:0000256" key="11">
    <source>
        <dbReference type="ARBA" id="ARBA00023136"/>
    </source>
</evidence>
<keyword evidence="7 12" id="KW-0997">Cell inner membrane</keyword>
<sequence>MTLARLIRRHVRLPEMLLPVVFFLIIVSLTAFAVGPDAAILARIGPGTIWIAALLASLLPIGTLIAEDLDTGAMDRLRISGLSLELIMFARMISHWLGLAPALVAAAVLSIPLLGIDAALIPALLIGSSALAALGVIAAALTAGSRAGTAIAGVVVLPFALPVLIFGSGGSLRLTAAAALLLVAIAPFAAAASLRAAD</sequence>
<evidence type="ECO:0000256" key="4">
    <source>
        <dbReference type="ARBA" id="ARBA00016452"/>
    </source>
</evidence>
<evidence type="ECO:0000256" key="6">
    <source>
        <dbReference type="ARBA" id="ARBA00022475"/>
    </source>
</evidence>
<evidence type="ECO:0000256" key="7">
    <source>
        <dbReference type="ARBA" id="ARBA00022519"/>
    </source>
</evidence>
<keyword evidence="6 12" id="KW-1003">Cell membrane</keyword>
<keyword evidence="15" id="KW-1185">Reference proteome</keyword>
<evidence type="ECO:0000256" key="13">
    <source>
        <dbReference type="SAM" id="Phobius"/>
    </source>
</evidence>
<comment type="subcellular location">
    <subcellularLocation>
        <location evidence="2">Cell inner membrane</location>
        <topology evidence="2">Multi-pass membrane protein</topology>
    </subcellularLocation>
</comment>
<evidence type="ECO:0000256" key="10">
    <source>
        <dbReference type="ARBA" id="ARBA00022989"/>
    </source>
</evidence>
<name>A0ABS6SDM1_9SPHN</name>
<evidence type="ECO:0000256" key="9">
    <source>
        <dbReference type="ARBA" id="ARBA00022748"/>
    </source>
</evidence>
<comment type="function">
    <text evidence="1 12">Required for the export of heme to the periplasm for the biogenesis of c-type cytochromes.</text>
</comment>
<accession>A0ABS6SDM1</accession>
<feature type="transmembrane region" description="Helical" evidence="13">
    <location>
        <begin position="119"/>
        <end position="141"/>
    </location>
</feature>
<evidence type="ECO:0000256" key="5">
    <source>
        <dbReference type="ARBA" id="ARBA00022448"/>
    </source>
</evidence>
<feature type="transmembrane region" description="Helical" evidence="13">
    <location>
        <begin position="174"/>
        <end position="194"/>
    </location>
</feature>
<evidence type="ECO:0000313" key="14">
    <source>
        <dbReference type="EMBL" id="MBV7256188.1"/>
    </source>
</evidence>
<keyword evidence="10 13" id="KW-1133">Transmembrane helix</keyword>
<gene>
    <name evidence="14" type="ORF">KCG44_05255</name>
</gene>
<evidence type="ECO:0000256" key="8">
    <source>
        <dbReference type="ARBA" id="ARBA00022692"/>
    </source>
</evidence>
<feature type="transmembrane region" description="Helical" evidence="13">
    <location>
        <begin position="47"/>
        <end position="66"/>
    </location>
</feature>
<keyword evidence="5 12" id="KW-0813">Transport</keyword>
<dbReference type="InterPro" id="IPR003544">
    <property type="entry name" value="Cyt_c_biogenesis_CcmB"/>
</dbReference>
<protein>
    <recommendedName>
        <fullName evidence="4 12">Heme exporter protein B</fullName>
    </recommendedName>
</protein>
<dbReference type="EMBL" id="JAGSPA010000002">
    <property type="protein sequence ID" value="MBV7256188.1"/>
    <property type="molecule type" value="Genomic_DNA"/>
</dbReference>
<dbReference type="InterPro" id="IPR026031">
    <property type="entry name" value="Cyt_c_CcmB_bac"/>
</dbReference>
<evidence type="ECO:0000256" key="2">
    <source>
        <dbReference type="ARBA" id="ARBA00004429"/>
    </source>
</evidence>
<feature type="transmembrane region" description="Helical" evidence="13">
    <location>
        <begin position="86"/>
        <end position="113"/>
    </location>
</feature>
<dbReference type="PANTHER" id="PTHR30070:SF1">
    <property type="entry name" value="CYTOCHROME C BIOGENESIS B-RELATED"/>
    <property type="match status" value="1"/>
</dbReference>
<keyword evidence="8 13" id="KW-0812">Transmembrane</keyword>